<protein>
    <submittedName>
        <fullName evidence="2">DUF928 domain-containing protein</fullName>
    </submittedName>
</protein>
<dbReference type="RefSeq" id="WP_208352071.1">
    <property type="nucleotide sequence ID" value="NZ_JAALHA020000018.1"/>
</dbReference>
<comment type="caution">
    <text evidence="2">The sequence shown here is derived from an EMBL/GenBank/DDBJ whole genome shotgun (WGS) entry which is preliminary data.</text>
</comment>
<feature type="region of interest" description="Disordered" evidence="1">
    <location>
        <begin position="34"/>
        <end position="84"/>
    </location>
</feature>
<accession>A0AAP5IBJ8</accession>
<organism evidence="2 3">
    <name type="scientific">Aetokthonos hydrillicola Thurmond2011</name>
    <dbReference type="NCBI Taxonomy" id="2712845"/>
    <lineage>
        <taxon>Bacteria</taxon>
        <taxon>Bacillati</taxon>
        <taxon>Cyanobacteriota</taxon>
        <taxon>Cyanophyceae</taxon>
        <taxon>Nostocales</taxon>
        <taxon>Hapalosiphonaceae</taxon>
        <taxon>Aetokthonos</taxon>
    </lineage>
</organism>
<dbReference type="InterPro" id="IPR010328">
    <property type="entry name" value="DUF928"/>
</dbReference>
<name>A0AAP5IBJ8_9CYAN</name>
<evidence type="ECO:0000313" key="3">
    <source>
        <dbReference type="Proteomes" id="UP000667802"/>
    </source>
</evidence>
<evidence type="ECO:0000256" key="1">
    <source>
        <dbReference type="SAM" id="MobiDB-lite"/>
    </source>
</evidence>
<dbReference type="AlphaFoldDB" id="A0AAP5IBJ8"/>
<feature type="compositionally biased region" description="Low complexity" evidence="1">
    <location>
        <begin position="39"/>
        <end position="49"/>
    </location>
</feature>
<dbReference type="Pfam" id="PF06051">
    <property type="entry name" value="DUF928"/>
    <property type="match status" value="1"/>
</dbReference>
<dbReference type="PROSITE" id="PS51257">
    <property type="entry name" value="PROKAR_LIPOPROTEIN"/>
    <property type="match status" value="1"/>
</dbReference>
<evidence type="ECO:0000313" key="2">
    <source>
        <dbReference type="EMBL" id="MDR9898496.1"/>
    </source>
</evidence>
<sequence length="268" mass="30581">MDLKKYKSPQFALALMLFLLIGCNHNEGSIISQSEAKLPQKQTSQPKPSQRFRKTRTPLKLVQDPNISAPSRREGGDTRDASCPNDIKKPPLTFLIPKVNMGLTVSDHPTFWFYSPYAANSQTPVVLKVIDSQEKEVFKQEFELANTPGVIGLKLPKNAPALENNKSYDVILSINCASRIDAVRLRIKRIQPNTEVRKQLQANKGRDRAIVFGENGFWFDMLTQLIELRRQNPQDEELKIDWEELLKSDEVDLDKIVPELVVFCCKFK</sequence>
<keyword evidence="3" id="KW-1185">Reference proteome</keyword>
<feature type="compositionally biased region" description="Basic and acidic residues" evidence="1">
    <location>
        <begin position="71"/>
        <end position="80"/>
    </location>
</feature>
<gene>
    <name evidence="2" type="ORF">G7B40_028640</name>
</gene>
<proteinExistence type="predicted"/>
<dbReference type="EMBL" id="JAALHA020000018">
    <property type="protein sequence ID" value="MDR9898496.1"/>
    <property type="molecule type" value="Genomic_DNA"/>
</dbReference>
<dbReference type="Proteomes" id="UP000667802">
    <property type="component" value="Unassembled WGS sequence"/>
</dbReference>
<reference evidence="3" key="1">
    <citation type="journal article" date="2021" name="Science">
        <title>Hunting the eagle killer: A cyanobacterial neurotoxin causes vacuolar myelinopathy.</title>
        <authorList>
            <person name="Breinlinger S."/>
            <person name="Phillips T.J."/>
            <person name="Haram B.N."/>
            <person name="Mares J."/>
            <person name="Martinez Yerena J.A."/>
            <person name="Hrouzek P."/>
            <person name="Sobotka R."/>
            <person name="Henderson W.M."/>
            <person name="Schmieder P."/>
            <person name="Williams S.M."/>
            <person name="Lauderdale J.D."/>
            <person name="Wilde H.D."/>
            <person name="Gerrin W."/>
            <person name="Kust A."/>
            <person name="Washington J.W."/>
            <person name="Wagner C."/>
            <person name="Geier B."/>
            <person name="Liebeke M."/>
            <person name="Enke H."/>
            <person name="Niedermeyer T.H.J."/>
            <person name="Wilde S.B."/>
        </authorList>
    </citation>
    <scope>NUCLEOTIDE SEQUENCE [LARGE SCALE GENOMIC DNA]</scope>
    <source>
        <strain evidence="3">Thurmond2011</strain>
    </source>
</reference>